<organism evidence="1 2">
    <name type="scientific">Cetraspora pellucida</name>
    <dbReference type="NCBI Taxonomy" id="1433469"/>
    <lineage>
        <taxon>Eukaryota</taxon>
        <taxon>Fungi</taxon>
        <taxon>Fungi incertae sedis</taxon>
        <taxon>Mucoromycota</taxon>
        <taxon>Glomeromycotina</taxon>
        <taxon>Glomeromycetes</taxon>
        <taxon>Diversisporales</taxon>
        <taxon>Gigasporaceae</taxon>
        <taxon>Cetraspora</taxon>
    </lineage>
</organism>
<feature type="non-terminal residue" evidence="1">
    <location>
        <position position="1"/>
    </location>
</feature>
<keyword evidence="2" id="KW-1185">Reference proteome</keyword>
<evidence type="ECO:0000313" key="2">
    <source>
        <dbReference type="Proteomes" id="UP000789366"/>
    </source>
</evidence>
<accession>A0ACA9R5M0</accession>
<sequence length="170" mass="19514">PFAHLHQSTIHNWCIPLPQMQSENLHIKLLKAIIYENIPFNIVENSYLKNYLTALNPSYHSFSRNMIKGHLLTKLFSDHIQQKLNTLPALTDFTVFLDGWTDNSGNSIYSFMALKENQENVLDILDLSAYRYTSDFLKEKVKETLSASGIRMSSAIAVVTDNTTNMDKMR</sequence>
<gene>
    <name evidence="1" type="ORF">SPELUC_LOCUS16164</name>
</gene>
<dbReference type="Proteomes" id="UP000789366">
    <property type="component" value="Unassembled WGS sequence"/>
</dbReference>
<name>A0ACA9R5M0_9GLOM</name>
<comment type="caution">
    <text evidence="1">The sequence shown here is derived from an EMBL/GenBank/DDBJ whole genome shotgun (WGS) entry which is preliminary data.</text>
</comment>
<reference evidence="1" key="1">
    <citation type="submission" date="2021-06" db="EMBL/GenBank/DDBJ databases">
        <authorList>
            <person name="Kallberg Y."/>
            <person name="Tangrot J."/>
            <person name="Rosling A."/>
        </authorList>
    </citation>
    <scope>NUCLEOTIDE SEQUENCE</scope>
    <source>
        <strain evidence="1">28 12/20/2015</strain>
    </source>
</reference>
<evidence type="ECO:0000313" key="1">
    <source>
        <dbReference type="EMBL" id="CAG8777492.1"/>
    </source>
</evidence>
<protein>
    <submittedName>
        <fullName evidence="1">12939_t:CDS:1</fullName>
    </submittedName>
</protein>
<proteinExistence type="predicted"/>
<dbReference type="EMBL" id="CAJVPW010058045">
    <property type="protein sequence ID" value="CAG8777492.1"/>
    <property type="molecule type" value="Genomic_DNA"/>
</dbReference>